<proteinExistence type="predicted"/>
<reference evidence="1 2" key="1">
    <citation type="submission" date="2018-03" db="EMBL/GenBank/DDBJ databases">
        <title>Bioinformatic expansion and discovery of thiopeptide antibiotics.</title>
        <authorList>
            <person name="Schwalen C.J."/>
            <person name="Hudson G.A."/>
            <person name="Mitchell D.A."/>
        </authorList>
    </citation>
    <scope>NUCLEOTIDE SEQUENCE [LARGE SCALE GENOMIC DNA]</scope>
    <source>
        <strain evidence="1 2">ATCC 21389</strain>
    </source>
</reference>
<name>A0A2V4NKT4_9ACTN</name>
<comment type="caution">
    <text evidence="1">The sequence shown here is derived from an EMBL/GenBank/DDBJ whole genome shotgun (WGS) entry which is preliminary data.</text>
</comment>
<protein>
    <submittedName>
        <fullName evidence="1">Uncharacterized protein</fullName>
    </submittedName>
</protein>
<dbReference type="EMBL" id="PYBW01000098">
    <property type="protein sequence ID" value="PYC73884.1"/>
    <property type="molecule type" value="Genomic_DNA"/>
</dbReference>
<dbReference type="Proteomes" id="UP000248039">
    <property type="component" value="Unassembled WGS sequence"/>
</dbReference>
<keyword evidence="2" id="KW-1185">Reference proteome</keyword>
<gene>
    <name evidence="1" type="ORF">C7C46_24940</name>
</gene>
<dbReference type="AlphaFoldDB" id="A0A2V4NKT4"/>
<organism evidence="1 2">
    <name type="scientific">Streptomyces tateyamensis</name>
    <dbReference type="NCBI Taxonomy" id="565073"/>
    <lineage>
        <taxon>Bacteria</taxon>
        <taxon>Bacillati</taxon>
        <taxon>Actinomycetota</taxon>
        <taxon>Actinomycetes</taxon>
        <taxon>Kitasatosporales</taxon>
        <taxon>Streptomycetaceae</taxon>
        <taxon>Streptomyces</taxon>
    </lineage>
</organism>
<accession>A0A2V4NKT4</accession>
<dbReference type="RefSeq" id="WP_110672164.1">
    <property type="nucleotide sequence ID" value="NZ_PYBW01000098.1"/>
</dbReference>
<evidence type="ECO:0000313" key="1">
    <source>
        <dbReference type="EMBL" id="PYC73884.1"/>
    </source>
</evidence>
<evidence type="ECO:0000313" key="2">
    <source>
        <dbReference type="Proteomes" id="UP000248039"/>
    </source>
</evidence>
<sequence length="93" mass="10046">MNRGDHRSTDAAALRLAAAVAEIEGLHAALLHTADPGRRKRLLAELARAAERLAALAATPPGRVPGQSRGNSARARRRLAVLRGAEWLTRRLR</sequence>